<gene>
    <name evidence="7" type="ORF">ECRASSUSDP1_LOCUS28290</name>
</gene>
<organism evidence="7 8">
    <name type="scientific">Euplotes crassus</name>
    <dbReference type="NCBI Taxonomy" id="5936"/>
    <lineage>
        <taxon>Eukaryota</taxon>
        <taxon>Sar</taxon>
        <taxon>Alveolata</taxon>
        <taxon>Ciliophora</taxon>
        <taxon>Intramacronucleata</taxon>
        <taxon>Spirotrichea</taxon>
        <taxon>Hypotrichia</taxon>
        <taxon>Euplotida</taxon>
        <taxon>Euplotidae</taxon>
        <taxon>Moneuplotes</taxon>
    </lineage>
</organism>
<dbReference type="PANTHER" id="PTHR45748:SF7">
    <property type="entry name" value="1-PHOSPHATIDYLINOSITOL 3-PHOSPHATE 5-KINASE-RELATED"/>
    <property type="match status" value="1"/>
</dbReference>
<feature type="region of interest" description="Disordered" evidence="5">
    <location>
        <begin position="255"/>
        <end position="287"/>
    </location>
</feature>
<keyword evidence="3" id="KW-0862">Zinc</keyword>
<keyword evidence="2 4" id="KW-0863">Zinc-finger</keyword>
<dbReference type="PROSITE" id="PS50178">
    <property type="entry name" value="ZF_FYVE"/>
    <property type="match status" value="1"/>
</dbReference>
<dbReference type="Proteomes" id="UP001295684">
    <property type="component" value="Unassembled WGS sequence"/>
</dbReference>
<keyword evidence="1" id="KW-0479">Metal-binding</keyword>
<evidence type="ECO:0000313" key="7">
    <source>
        <dbReference type="EMBL" id="CAI2386667.1"/>
    </source>
</evidence>
<dbReference type="InterPro" id="IPR017455">
    <property type="entry name" value="Znf_FYVE-rel"/>
</dbReference>
<evidence type="ECO:0000256" key="5">
    <source>
        <dbReference type="SAM" id="MobiDB-lite"/>
    </source>
</evidence>
<comment type="caution">
    <text evidence="7">The sequence shown here is derived from an EMBL/GenBank/DDBJ whole genome shotgun (WGS) entry which is preliminary data.</text>
</comment>
<dbReference type="GO" id="GO:0000285">
    <property type="term" value="F:1-phosphatidylinositol-3-phosphate 5-kinase activity"/>
    <property type="evidence" value="ECO:0007669"/>
    <property type="project" value="TreeGrafter"/>
</dbReference>
<dbReference type="SUPFAM" id="SSF52029">
    <property type="entry name" value="GroEL apical domain-like"/>
    <property type="match status" value="1"/>
</dbReference>
<proteinExistence type="predicted"/>
<reference evidence="7" key="1">
    <citation type="submission" date="2023-07" db="EMBL/GenBank/DDBJ databases">
        <authorList>
            <consortium name="AG Swart"/>
            <person name="Singh M."/>
            <person name="Singh A."/>
            <person name="Seah K."/>
            <person name="Emmerich C."/>
        </authorList>
    </citation>
    <scope>NUCLEOTIDE SEQUENCE</scope>
    <source>
        <strain evidence="7">DP1</strain>
    </source>
</reference>
<evidence type="ECO:0000256" key="2">
    <source>
        <dbReference type="ARBA" id="ARBA00022771"/>
    </source>
</evidence>
<evidence type="ECO:0000256" key="3">
    <source>
        <dbReference type="ARBA" id="ARBA00022833"/>
    </source>
</evidence>
<sequence>MVKSSKKSHKAFSKSHHKSYQKSYQRSNHKSHKMSHKKSSTSRHRKCLGTRFVEDYFDKVFEQEEGMDMKRINLDYLKTRFPLGNENDNSKKKEFVDSNISNDEIFSPSLISDDKEQTKKVRTSGLNMCFNCDKKFTLFHRKKICKFCKHHFCSNCTKNIKNPKYGKIKVCGNCEEKNNRLNEVRDRHQQFDIQEESKRFENKLSGLSGGTDDDMEKLAKSDSFDHNLFLSQSLDSCDPKISHIDIEDEDNEISEFHKKKTRRSISCNDAKGSDIGASESRPTPKKECRGFFKGLTMRKAANDTEQKKEPSLKTLVKKKPKQKLNSSLLKEHDNQQKNQYELPSIELRIPEENYIEDITELNDIESCPEAINRYLEKKYLSQKFLESSTSELIKIENEFISGLKFEFMVNKILESHNVAHKWYYPIHSFVEKIVRTIKPNLHLPNEVVHFKDYVTIRKVKWMNHLKCEYVSGMVLENYIADRRMRQNILNPQIVLVEGNLTFENNRKQACMDIESIMKQDKTFEKLIEKIVSRAKPDILVFEGSVSRKAVEIIRDCGCTLIMNVGKKDIQTLSNLTKGDIIPSIEFLNEEFVKGSCKEFIIQDQMGGKRDNSKTSSNLQNLVFFKDCDPSLGCTVTFSGTDTDELDKIEKVFERVLVACREHKLEMEFERKQYASILSKTIEIKEIKSQNICHFQYEPMVK</sequence>
<feature type="compositionally biased region" description="Basic residues" evidence="5">
    <location>
        <begin position="1"/>
        <end position="20"/>
    </location>
</feature>
<evidence type="ECO:0000256" key="4">
    <source>
        <dbReference type="PROSITE-ProRule" id="PRU00091"/>
    </source>
</evidence>
<dbReference type="Gene3D" id="3.30.40.10">
    <property type="entry name" value="Zinc/RING finger domain, C3HC4 (zinc finger)"/>
    <property type="match status" value="1"/>
</dbReference>
<dbReference type="Gene3D" id="3.50.7.10">
    <property type="entry name" value="GroEL"/>
    <property type="match status" value="1"/>
</dbReference>
<dbReference type="GO" id="GO:0010008">
    <property type="term" value="C:endosome membrane"/>
    <property type="evidence" value="ECO:0007669"/>
    <property type="project" value="TreeGrafter"/>
</dbReference>
<dbReference type="InterPro" id="IPR002423">
    <property type="entry name" value="Cpn60/GroEL/TCP-1"/>
</dbReference>
<dbReference type="GO" id="GO:0005524">
    <property type="term" value="F:ATP binding"/>
    <property type="evidence" value="ECO:0007669"/>
    <property type="project" value="InterPro"/>
</dbReference>
<feature type="region of interest" description="Disordered" evidence="5">
    <location>
        <begin position="1"/>
        <end position="43"/>
    </location>
</feature>
<feature type="compositionally biased region" description="Basic residues" evidence="5">
    <location>
        <begin position="27"/>
        <end position="43"/>
    </location>
</feature>
<dbReference type="InterPro" id="IPR000306">
    <property type="entry name" value="Znf_FYVE"/>
</dbReference>
<evidence type="ECO:0000259" key="6">
    <source>
        <dbReference type="PROSITE" id="PS50178"/>
    </source>
</evidence>
<dbReference type="InterPro" id="IPR027409">
    <property type="entry name" value="GroEL-like_apical_dom_sf"/>
</dbReference>
<feature type="domain" description="FYVE-type" evidence="6">
    <location>
        <begin position="123"/>
        <end position="179"/>
    </location>
</feature>
<accession>A0AAD1Y8R4</accession>
<dbReference type="SMART" id="SM00064">
    <property type="entry name" value="FYVE"/>
    <property type="match status" value="1"/>
</dbReference>
<dbReference type="PANTHER" id="PTHR45748">
    <property type="entry name" value="1-PHOSPHATIDYLINOSITOL 3-PHOSPHATE 5-KINASE-RELATED"/>
    <property type="match status" value="1"/>
</dbReference>
<dbReference type="Pfam" id="PF00118">
    <property type="entry name" value="Cpn60_TCP1"/>
    <property type="match status" value="1"/>
</dbReference>
<evidence type="ECO:0000256" key="1">
    <source>
        <dbReference type="ARBA" id="ARBA00022723"/>
    </source>
</evidence>
<dbReference type="InterPro" id="IPR013083">
    <property type="entry name" value="Znf_RING/FYVE/PHD"/>
</dbReference>
<dbReference type="AlphaFoldDB" id="A0AAD1Y8R4"/>
<dbReference type="CDD" id="cd00065">
    <property type="entry name" value="FYVE_like_SF"/>
    <property type="match status" value="1"/>
</dbReference>
<dbReference type="GO" id="GO:0046854">
    <property type="term" value="P:phosphatidylinositol phosphate biosynthetic process"/>
    <property type="evidence" value="ECO:0007669"/>
    <property type="project" value="TreeGrafter"/>
</dbReference>
<keyword evidence="8" id="KW-1185">Reference proteome</keyword>
<protein>
    <recommendedName>
        <fullName evidence="6">FYVE-type domain-containing protein</fullName>
    </recommendedName>
</protein>
<dbReference type="GO" id="GO:0008270">
    <property type="term" value="F:zinc ion binding"/>
    <property type="evidence" value="ECO:0007669"/>
    <property type="project" value="UniProtKB-KW"/>
</dbReference>
<dbReference type="InterPro" id="IPR011011">
    <property type="entry name" value="Znf_FYVE_PHD"/>
</dbReference>
<evidence type="ECO:0000313" key="8">
    <source>
        <dbReference type="Proteomes" id="UP001295684"/>
    </source>
</evidence>
<dbReference type="SUPFAM" id="SSF57903">
    <property type="entry name" value="FYVE/PHD zinc finger"/>
    <property type="match status" value="1"/>
</dbReference>
<dbReference type="EMBL" id="CAMPGE010029194">
    <property type="protein sequence ID" value="CAI2386667.1"/>
    <property type="molecule type" value="Genomic_DNA"/>
</dbReference>
<name>A0AAD1Y8R4_EUPCR</name>